<evidence type="ECO:0000313" key="9">
    <source>
        <dbReference type="Proteomes" id="UP000319148"/>
    </source>
</evidence>
<feature type="transmembrane region" description="Helical" evidence="6">
    <location>
        <begin position="52"/>
        <end position="72"/>
    </location>
</feature>
<proteinExistence type="predicted"/>
<dbReference type="InterPro" id="IPR036259">
    <property type="entry name" value="MFS_trans_sf"/>
</dbReference>
<dbReference type="PROSITE" id="PS50850">
    <property type="entry name" value="MFS"/>
    <property type="match status" value="1"/>
</dbReference>
<evidence type="ECO:0000256" key="3">
    <source>
        <dbReference type="ARBA" id="ARBA00022692"/>
    </source>
</evidence>
<comment type="subcellular location">
    <subcellularLocation>
        <location evidence="1">Cell membrane</location>
        <topology evidence="1">Multi-pass membrane protein</topology>
    </subcellularLocation>
</comment>
<feature type="transmembrane region" description="Helical" evidence="6">
    <location>
        <begin position="363"/>
        <end position="387"/>
    </location>
</feature>
<comment type="caution">
    <text evidence="8">The sequence shown here is derived from an EMBL/GenBank/DDBJ whole genome shotgun (WGS) entry which is preliminary data.</text>
</comment>
<organism evidence="8 9">
    <name type="scientific">Emcibacter nanhaiensis</name>
    <dbReference type="NCBI Taxonomy" id="1505037"/>
    <lineage>
        <taxon>Bacteria</taxon>
        <taxon>Pseudomonadati</taxon>
        <taxon>Pseudomonadota</taxon>
        <taxon>Alphaproteobacteria</taxon>
        <taxon>Emcibacterales</taxon>
        <taxon>Emcibacteraceae</taxon>
        <taxon>Emcibacter</taxon>
    </lineage>
</organism>
<feature type="transmembrane region" description="Helical" evidence="6">
    <location>
        <begin position="137"/>
        <end position="156"/>
    </location>
</feature>
<name>A0A501PIB9_9PROT</name>
<evidence type="ECO:0000256" key="5">
    <source>
        <dbReference type="ARBA" id="ARBA00023136"/>
    </source>
</evidence>
<dbReference type="Proteomes" id="UP000319148">
    <property type="component" value="Unassembled WGS sequence"/>
</dbReference>
<dbReference type="InterPro" id="IPR050189">
    <property type="entry name" value="MFS_Efflux_Transporters"/>
</dbReference>
<feature type="transmembrane region" description="Helical" evidence="6">
    <location>
        <begin position="275"/>
        <end position="294"/>
    </location>
</feature>
<dbReference type="InterPro" id="IPR020846">
    <property type="entry name" value="MFS_dom"/>
</dbReference>
<feature type="transmembrane region" description="Helical" evidence="6">
    <location>
        <begin position="333"/>
        <end position="357"/>
    </location>
</feature>
<evidence type="ECO:0000259" key="7">
    <source>
        <dbReference type="PROSITE" id="PS50850"/>
    </source>
</evidence>
<evidence type="ECO:0000256" key="1">
    <source>
        <dbReference type="ARBA" id="ARBA00004651"/>
    </source>
</evidence>
<feature type="transmembrane region" description="Helical" evidence="6">
    <location>
        <begin position="247"/>
        <end position="268"/>
    </location>
</feature>
<feature type="transmembrane region" description="Helical" evidence="6">
    <location>
        <begin position="168"/>
        <end position="187"/>
    </location>
</feature>
<dbReference type="SUPFAM" id="SSF103473">
    <property type="entry name" value="MFS general substrate transporter"/>
    <property type="match status" value="1"/>
</dbReference>
<evidence type="ECO:0000313" key="8">
    <source>
        <dbReference type="EMBL" id="TPD60189.1"/>
    </source>
</evidence>
<dbReference type="Gene3D" id="1.20.1250.20">
    <property type="entry name" value="MFS general substrate transporter like domains"/>
    <property type="match status" value="2"/>
</dbReference>
<dbReference type="PANTHER" id="PTHR43124:SF10">
    <property type="entry name" value="PURINE EFFLUX PUMP PBUE"/>
    <property type="match status" value="1"/>
</dbReference>
<feature type="transmembrane region" description="Helical" evidence="6">
    <location>
        <begin position="103"/>
        <end position="130"/>
    </location>
</feature>
<dbReference type="InterPro" id="IPR011701">
    <property type="entry name" value="MFS"/>
</dbReference>
<dbReference type="EMBL" id="VFIY01000008">
    <property type="protein sequence ID" value="TPD60189.1"/>
    <property type="molecule type" value="Genomic_DNA"/>
</dbReference>
<dbReference type="GO" id="GO:0022857">
    <property type="term" value="F:transmembrane transporter activity"/>
    <property type="evidence" value="ECO:0007669"/>
    <property type="project" value="InterPro"/>
</dbReference>
<keyword evidence="4 6" id="KW-1133">Transmembrane helix</keyword>
<sequence length="399" mass="42032">MTAAETKGELLNRPLVVIYLSILFCMFDVASMPVFVGGYVDILGFTVEKAGRIASAEMIAAAVGSVMASLFLSRPGVNLRRVIVVCILVKALMQVVSGTVDQWVVFGGARVISGLTSGLVSSTATVYVASLRKPDRAFAICFGLLSVIGPLGLWFVPSLMASIGLSNVFLLFAASLVLSLLVLRYYPSTVETGRARQVDTAEPVASHSLIGVVLLLSAVLLNFICNGGIWIYAERIGAVAGFNMIDLGHLLSVAMLLGVSGTVLVSIVEDRFGRLLPLVLSHVTLCASILWLYLEPGRTGYFVAITVLNMSTVIVMPYFLSSLAMAKGIGPRAAVMGNAASMIGYGFGPGVLSFFVSDTGFEAAFIVAGSGVILSLILTVGALMLLVRDKRDAAPAIVH</sequence>
<feature type="transmembrane region" description="Helical" evidence="6">
    <location>
        <begin position="16"/>
        <end position="40"/>
    </location>
</feature>
<protein>
    <submittedName>
        <fullName evidence="8">MFS transporter</fullName>
    </submittedName>
</protein>
<dbReference type="RefSeq" id="WP_139940599.1">
    <property type="nucleotide sequence ID" value="NZ_JBHSYP010000027.1"/>
</dbReference>
<keyword evidence="2" id="KW-1003">Cell membrane</keyword>
<keyword evidence="5 6" id="KW-0472">Membrane</keyword>
<feature type="transmembrane region" description="Helical" evidence="6">
    <location>
        <begin position="300"/>
        <end position="321"/>
    </location>
</feature>
<evidence type="ECO:0000256" key="6">
    <source>
        <dbReference type="SAM" id="Phobius"/>
    </source>
</evidence>
<keyword evidence="3 6" id="KW-0812">Transmembrane</keyword>
<keyword evidence="9" id="KW-1185">Reference proteome</keyword>
<dbReference type="GO" id="GO:0005886">
    <property type="term" value="C:plasma membrane"/>
    <property type="evidence" value="ECO:0007669"/>
    <property type="project" value="UniProtKB-SubCell"/>
</dbReference>
<dbReference type="AlphaFoldDB" id="A0A501PIB9"/>
<evidence type="ECO:0000256" key="4">
    <source>
        <dbReference type="ARBA" id="ARBA00022989"/>
    </source>
</evidence>
<reference evidence="9" key="1">
    <citation type="submission" date="2019-06" db="EMBL/GenBank/DDBJ databases">
        <title>The complete genome of Emcibacter congregatus ZYLT.</title>
        <authorList>
            <person name="Zhao Z."/>
        </authorList>
    </citation>
    <scope>NUCLEOTIDE SEQUENCE [LARGE SCALE GENOMIC DNA]</scope>
    <source>
        <strain evidence="9">MCCC 1A06723</strain>
    </source>
</reference>
<evidence type="ECO:0000256" key="2">
    <source>
        <dbReference type="ARBA" id="ARBA00022475"/>
    </source>
</evidence>
<dbReference type="OrthoDB" id="7478677at2"/>
<dbReference type="PANTHER" id="PTHR43124">
    <property type="entry name" value="PURINE EFFLUX PUMP PBUE"/>
    <property type="match status" value="1"/>
</dbReference>
<dbReference type="Pfam" id="PF07690">
    <property type="entry name" value="MFS_1"/>
    <property type="match status" value="1"/>
</dbReference>
<accession>A0A501PIB9</accession>
<feature type="transmembrane region" description="Helical" evidence="6">
    <location>
        <begin position="79"/>
        <end position="97"/>
    </location>
</feature>
<gene>
    <name evidence="8" type="ORF">FIV46_09030</name>
</gene>
<feature type="domain" description="Major facilitator superfamily (MFS) profile" evidence="7">
    <location>
        <begin position="14"/>
        <end position="387"/>
    </location>
</feature>
<feature type="transmembrane region" description="Helical" evidence="6">
    <location>
        <begin position="208"/>
        <end position="232"/>
    </location>
</feature>